<organism evidence="2 3">
    <name type="scientific">Mesorhizobium waimense</name>
    <dbReference type="NCBI Taxonomy" id="1300307"/>
    <lineage>
        <taxon>Bacteria</taxon>
        <taxon>Pseudomonadati</taxon>
        <taxon>Pseudomonadota</taxon>
        <taxon>Alphaproteobacteria</taxon>
        <taxon>Hyphomicrobiales</taxon>
        <taxon>Phyllobacteriaceae</taxon>
        <taxon>Mesorhizobium</taxon>
    </lineage>
</organism>
<accession>A0A3A5KB01</accession>
<reference evidence="2 3" key="1">
    <citation type="submission" date="2018-09" db="EMBL/GenBank/DDBJ databases">
        <title>Mesorhizobium carmichaelinearum sp. nov. isolated from Carmichaelinea spp. root nodules in New Zealand.</title>
        <authorList>
            <person name="De Meyer S.E."/>
        </authorList>
    </citation>
    <scope>NUCLEOTIDE SEQUENCE [LARGE SCALE GENOMIC DNA]</scope>
    <source>
        <strain evidence="2 3">ICMP19557</strain>
    </source>
</reference>
<evidence type="ECO:0000313" key="2">
    <source>
        <dbReference type="EMBL" id="RJT32812.1"/>
    </source>
</evidence>
<evidence type="ECO:0000313" key="3">
    <source>
        <dbReference type="Proteomes" id="UP000272706"/>
    </source>
</evidence>
<comment type="caution">
    <text evidence="2">The sequence shown here is derived from an EMBL/GenBank/DDBJ whole genome shotgun (WGS) entry which is preliminary data.</text>
</comment>
<protein>
    <submittedName>
        <fullName evidence="2">Uncharacterized protein</fullName>
    </submittedName>
</protein>
<dbReference type="AlphaFoldDB" id="A0A3A5KB01"/>
<feature type="transmembrane region" description="Helical" evidence="1">
    <location>
        <begin position="21"/>
        <end position="41"/>
    </location>
</feature>
<keyword evidence="1" id="KW-1133">Transmembrane helix</keyword>
<sequence>MDDMKYNLPRIKSRPIRLVLGVSYVPALIANEAVIAAVLLASRRGQTIVSAPASTILALIKFFVPKKAFERIFAQSVEDFREEYYLELAEGGIVARTLASCLPVCDAALDGRALARNIRSKEGGQSLED</sequence>
<dbReference type="Proteomes" id="UP000272706">
    <property type="component" value="Unassembled WGS sequence"/>
</dbReference>
<gene>
    <name evidence="2" type="ORF">D3227_25780</name>
</gene>
<feature type="transmembrane region" description="Helical" evidence="1">
    <location>
        <begin position="47"/>
        <end position="64"/>
    </location>
</feature>
<name>A0A3A5KB01_9HYPH</name>
<keyword evidence="3" id="KW-1185">Reference proteome</keyword>
<dbReference type="EMBL" id="QZWZ01000024">
    <property type="protein sequence ID" value="RJT32812.1"/>
    <property type="molecule type" value="Genomic_DNA"/>
</dbReference>
<keyword evidence="1" id="KW-0472">Membrane</keyword>
<keyword evidence="1" id="KW-0812">Transmembrane</keyword>
<evidence type="ECO:0000256" key="1">
    <source>
        <dbReference type="SAM" id="Phobius"/>
    </source>
</evidence>
<proteinExistence type="predicted"/>